<evidence type="ECO:0000313" key="8">
    <source>
        <dbReference type="Proteomes" id="UP000825935"/>
    </source>
</evidence>
<comment type="caution">
    <text evidence="7">The sequence shown here is derived from an EMBL/GenBank/DDBJ whole genome shotgun (WGS) entry which is preliminary data.</text>
</comment>
<comment type="subcellular location">
    <subcellularLocation>
        <location evidence="1">Nucleus</location>
    </subcellularLocation>
</comment>
<dbReference type="AlphaFoldDB" id="A0A8T2TBH8"/>
<keyword evidence="3" id="KW-0653">Protein transport</keyword>
<dbReference type="OMA" id="NPDQYTI"/>
<dbReference type="Pfam" id="PF25018">
    <property type="entry name" value="HEAT_IPO9_c"/>
    <property type="match status" value="1"/>
</dbReference>
<organism evidence="7 8">
    <name type="scientific">Ceratopteris richardii</name>
    <name type="common">Triangle waterfern</name>
    <dbReference type="NCBI Taxonomy" id="49495"/>
    <lineage>
        <taxon>Eukaryota</taxon>
        <taxon>Viridiplantae</taxon>
        <taxon>Streptophyta</taxon>
        <taxon>Embryophyta</taxon>
        <taxon>Tracheophyta</taxon>
        <taxon>Polypodiopsida</taxon>
        <taxon>Polypodiidae</taxon>
        <taxon>Polypodiales</taxon>
        <taxon>Pteridineae</taxon>
        <taxon>Pteridaceae</taxon>
        <taxon>Parkerioideae</taxon>
        <taxon>Ceratopteris</taxon>
    </lineage>
</organism>
<dbReference type="InterPro" id="IPR056840">
    <property type="entry name" value="HEAT_IPO9_central"/>
</dbReference>
<proteinExistence type="predicted"/>
<protein>
    <recommendedName>
        <fullName evidence="6">Importin N-terminal domain-containing protein</fullName>
    </recommendedName>
</protein>
<dbReference type="GO" id="GO:0031267">
    <property type="term" value="F:small GTPase binding"/>
    <property type="evidence" value="ECO:0007669"/>
    <property type="project" value="InterPro"/>
</dbReference>
<dbReference type="InterPro" id="IPR016024">
    <property type="entry name" value="ARM-type_fold"/>
</dbReference>
<dbReference type="InterPro" id="IPR011989">
    <property type="entry name" value="ARM-like"/>
</dbReference>
<accession>A0A8T2TBH8</accession>
<dbReference type="EMBL" id="CM035419">
    <property type="protein sequence ID" value="KAH7416172.1"/>
    <property type="molecule type" value="Genomic_DNA"/>
</dbReference>
<dbReference type="EMBL" id="CM035419">
    <property type="protein sequence ID" value="KAH7416171.1"/>
    <property type="molecule type" value="Genomic_DNA"/>
</dbReference>
<dbReference type="Pfam" id="PF03810">
    <property type="entry name" value="IBN_N"/>
    <property type="match status" value="1"/>
</dbReference>
<keyword evidence="4" id="KW-0539">Nucleus</keyword>
<feature type="region of interest" description="Disordered" evidence="5">
    <location>
        <begin position="910"/>
        <end position="958"/>
    </location>
</feature>
<dbReference type="GO" id="GO:0005635">
    <property type="term" value="C:nuclear envelope"/>
    <property type="evidence" value="ECO:0007669"/>
    <property type="project" value="TreeGrafter"/>
</dbReference>
<dbReference type="PANTHER" id="PTHR10997:SF9">
    <property type="entry name" value="IMPORTIN-9"/>
    <property type="match status" value="1"/>
</dbReference>
<dbReference type="PROSITE" id="PS50166">
    <property type="entry name" value="IMPORTIN_B_NT"/>
    <property type="match status" value="1"/>
</dbReference>
<evidence type="ECO:0000256" key="3">
    <source>
        <dbReference type="ARBA" id="ARBA00022927"/>
    </source>
</evidence>
<evidence type="ECO:0000256" key="1">
    <source>
        <dbReference type="ARBA" id="ARBA00004123"/>
    </source>
</evidence>
<dbReference type="SMART" id="SM00913">
    <property type="entry name" value="IBN_N"/>
    <property type="match status" value="1"/>
</dbReference>
<evidence type="ECO:0000259" key="6">
    <source>
        <dbReference type="PROSITE" id="PS50166"/>
    </source>
</evidence>
<dbReference type="PANTHER" id="PTHR10997">
    <property type="entry name" value="IMPORTIN-7, 8, 11"/>
    <property type="match status" value="1"/>
</dbReference>
<keyword evidence="8" id="KW-1185">Reference proteome</keyword>
<evidence type="ECO:0000313" key="7">
    <source>
        <dbReference type="EMBL" id="KAH7416171.1"/>
    </source>
</evidence>
<sequence>MESGQLWLFNCLNATLDVDPGTRKAAEDALSSASTQPGYGVALAQFIVDKSLPVGIRQLAAVVLKQYVKQHWQEGDEKYVPPCVSPEEKVSIRTLLMQAVDDSYGKIRTAVGMAVASIASCDWPEEWPDLMDVLLRYLNQRSDINKVNGALKCLSLFSGDLDDMHVPQLVPILFPSLYMIVSTPQAYGQSMRRKALIILHGCISTLGIMTGIYQSETKALISPMLKSWMEQFAFILSSPVSHGNPDDWGLRMEVLKTLLQLVLNFPKLVLAEIPLILTPLWTTFVSSLQVYDAACIQGQQDSFSELADSDGNEQSLEAFSVQLLELLLTMVGHPRYKKVIQSHIADLSYFSICYMQMTNDQEETWSLDANEFVSDEEEVICSCRVTGILLLEELVTTYGVAAIQSIVQSVHKRICEAAEFKANGKADWWKVREAALLAIGTLSDSLNEVKKVSAFNIEGFLDSLLLEDLNSAGLEYPFLYGRALWVASKLSSVIDERRCERFLTAALSGLGPSSSAPIRVCACRSLLELLPMSKIHVIHPHMEGVLTSLVNFMQEVSDETLHLTLETVQAAIKADPHISKEMESKISPVVLGIWRQYISDPFVSIDALDVLEAIKDTPGCLEPLVSRVLPFVHPVLANPTEQVSGLVAGAIDLLNVLLKKSNAEIVQAVYNVAFNSLVSLVLQSDDHSELQNATECLATFVQEGGEPMLNWSGNASGTMKMLLDAAARLLNPALDSSSSLFVERFISQLIYKLPGYMAPHLRDLVVAVVQRMETSEILGLRNSLILVIARLVHMSAPDVGQMLNLLISLPAKGFPNSLAYVMSEWTKHQGEMQGAYQIKVTTTALALILGSGHPELSSIHVQGRLLQPATNGIVTRSRARTMPEQWTQVPLPVKIISILLSTVAEMQEQGVQAVNEDDDWEEVEDGDDDDDEDGRSEDESDVHKDLGMSITGKPNGGSVFQPLETVQHLLTDEPEAGDYKEDPCAALDPINQINLVAYLADFFKKFMADDQQYFSVLCQGLSDNEKALIQAALAN</sequence>
<dbReference type="SUPFAM" id="SSF48371">
    <property type="entry name" value="ARM repeat"/>
    <property type="match status" value="1"/>
</dbReference>
<evidence type="ECO:0000256" key="5">
    <source>
        <dbReference type="SAM" id="MobiDB-lite"/>
    </source>
</evidence>
<dbReference type="OrthoDB" id="431626at2759"/>
<evidence type="ECO:0000256" key="4">
    <source>
        <dbReference type="ARBA" id="ARBA00023242"/>
    </source>
</evidence>
<reference evidence="7" key="1">
    <citation type="submission" date="2021-08" db="EMBL/GenBank/DDBJ databases">
        <title>WGS assembly of Ceratopteris richardii.</title>
        <authorList>
            <person name="Marchant D.B."/>
            <person name="Chen G."/>
            <person name="Jenkins J."/>
            <person name="Shu S."/>
            <person name="Leebens-Mack J."/>
            <person name="Grimwood J."/>
            <person name="Schmutz J."/>
            <person name="Soltis P."/>
            <person name="Soltis D."/>
            <person name="Chen Z.-H."/>
        </authorList>
    </citation>
    <scope>NUCLEOTIDE SEQUENCE</scope>
    <source>
        <strain evidence="7">Whitten #5841</strain>
        <tissue evidence="7">Leaf</tissue>
    </source>
</reference>
<dbReference type="InterPro" id="IPR001494">
    <property type="entry name" value="Importin-beta_N"/>
</dbReference>
<evidence type="ECO:0000256" key="2">
    <source>
        <dbReference type="ARBA" id="ARBA00022448"/>
    </source>
</evidence>
<feature type="domain" description="Importin N-terminal" evidence="6">
    <location>
        <begin position="26"/>
        <end position="102"/>
    </location>
</feature>
<name>A0A8T2TBH8_CERRI</name>
<dbReference type="Proteomes" id="UP000825935">
    <property type="component" value="Chromosome 14"/>
</dbReference>
<dbReference type="GO" id="GO:0005829">
    <property type="term" value="C:cytosol"/>
    <property type="evidence" value="ECO:0007669"/>
    <property type="project" value="TreeGrafter"/>
</dbReference>
<dbReference type="Gene3D" id="1.25.10.10">
    <property type="entry name" value="Leucine-rich Repeat Variant"/>
    <property type="match status" value="1"/>
</dbReference>
<keyword evidence="2" id="KW-0813">Transport</keyword>
<feature type="compositionally biased region" description="Acidic residues" evidence="5">
    <location>
        <begin position="915"/>
        <end position="940"/>
    </location>
</feature>
<dbReference type="GO" id="GO:0006606">
    <property type="term" value="P:protein import into nucleus"/>
    <property type="evidence" value="ECO:0007669"/>
    <property type="project" value="TreeGrafter"/>
</dbReference>
<gene>
    <name evidence="7" type="ORF">KP509_14G078800</name>
</gene>
<dbReference type="FunFam" id="1.25.10.10:FF:000459">
    <property type="entry name" value="ARM repeat superfamily protein"/>
    <property type="match status" value="1"/>
</dbReference>
<dbReference type="EMBL" id="CM035419">
    <property type="protein sequence ID" value="KAH7416173.1"/>
    <property type="molecule type" value="Genomic_DNA"/>
</dbReference>
<dbReference type="EMBL" id="CM035419">
    <property type="protein sequence ID" value="KAH7416174.1"/>
    <property type="molecule type" value="Genomic_DNA"/>
</dbReference>